<name>U5W5W2_9ACTN</name>
<keyword evidence="3" id="KW-1185">Reference proteome</keyword>
<dbReference type="HOGENOM" id="CLU_626471_0_0_11"/>
<dbReference type="STRING" id="1246995.AFR_31465"/>
<dbReference type="Proteomes" id="UP000017746">
    <property type="component" value="Chromosome"/>
</dbReference>
<sequence length="437" mass="44543">MTGDPGYSSAIIEVPQAEAAAGTTKVVWSPTHGPLNVVVPPGTTDGAVVWVQSPTAGNVAVTIRVSSPFPPPPPFAGVPASGPPAGAYPPGAYPPGAYPPGAYPPPGQPFGPPPPAAPSNMRRNSIIGGGLAVLLALGCCGVVRAFTGGDDGDDKQAGKPAGLTSTTAPATTGPLTPAQYGQALAASDAAIGSTFGKLNTGDSTAFSKAAPAAASTIRAESQKLRAVDPPDGAESVHEQLMIELGSMGDMIEDAASAKQDCPAASPWASLLTSGWADGIREDAKKLTAADPSYKFGKFLPAAPKETKRRLKNGAFLKRASGGPGHLKIKNGADDTTISLVPTKGKKPKPVLTVYVRGGSSFTAKGIKDGTYRIFTASGEDWNAGKKGFTRDCSFSKFDDTFKFTTTSFSSSIWTITLTPVIGGNASTSDVDPNAFPK</sequence>
<protein>
    <submittedName>
        <fullName evidence="2">Uncharacterized protein</fullName>
    </submittedName>
</protein>
<reference evidence="2 3" key="1">
    <citation type="journal article" date="2014" name="J. Biotechnol.">
        <title>Complete genome sequence of the actinobacterium Actinoplanes friuliensis HAG 010964, producer of the lipopeptide antibiotic friulimycin.</title>
        <authorList>
            <person name="Ruckert C."/>
            <person name="Szczepanowski R."/>
            <person name="Albersmeier A."/>
            <person name="Goesmann A."/>
            <person name="Fischer N."/>
            <person name="Steinkamper A."/>
            <person name="Puhler A."/>
            <person name="Biener R."/>
            <person name="Schwartz D."/>
            <person name="Kalinowski J."/>
        </authorList>
    </citation>
    <scope>NUCLEOTIDE SEQUENCE [LARGE SCALE GENOMIC DNA]</scope>
    <source>
        <strain evidence="2 3">DSM 7358</strain>
    </source>
</reference>
<feature type="region of interest" description="Disordered" evidence="1">
    <location>
        <begin position="148"/>
        <end position="176"/>
    </location>
</feature>
<evidence type="ECO:0000313" key="3">
    <source>
        <dbReference type="Proteomes" id="UP000017746"/>
    </source>
</evidence>
<dbReference type="RefSeq" id="WP_023560886.1">
    <property type="nucleotide sequence ID" value="NC_022657.1"/>
</dbReference>
<dbReference type="EMBL" id="CP006272">
    <property type="protein sequence ID" value="AGZ44553.1"/>
    <property type="molecule type" value="Genomic_DNA"/>
</dbReference>
<organism evidence="2 3">
    <name type="scientific">Actinoplanes friuliensis DSM 7358</name>
    <dbReference type="NCBI Taxonomy" id="1246995"/>
    <lineage>
        <taxon>Bacteria</taxon>
        <taxon>Bacillati</taxon>
        <taxon>Actinomycetota</taxon>
        <taxon>Actinomycetes</taxon>
        <taxon>Micromonosporales</taxon>
        <taxon>Micromonosporaceae</taxon>
        <taxon>Actinoplanes</taxon>
    </lineage>
</organism>
<dbReference type="eggNOG" id="ENOG5032V71">
    <property type="taxonomic scope" value="Bacteria"/>
</dbReference>
<accession>U5W5W2</accession>
<dbReference type="PATRIC" id="fig|1246995.3.peg.6368"/>
<dbReference type="OrthoDB" id="3680722at2"/>
<dbReference type="AlphaFoldDB" id="U5W5W2"/>
<gene>
    <name evidence="2" type="ORF">AFR_31465</name>
</gene>
<evidence type="ECO:0000313" key="2">
    <source>
        <dbReference type="EMBL" id="AGZ44553.1"/>
    </source>
</evidence>
<evidence type="ECO:0000256" key="1">
    <source>
        <dbReference type="SAM" id="MobiDB-lite"/>
    </source>
</evidence>
<dbReference type="KEGG" id="afs:AFR_31465"/>
<proteinExistence type="predicted"/>
<feature type="compositionally biased region" description="Low complexity" evidence="1">
    <location>
        <begin position="160"/>
        <end position="176"/>
    </location>
</feature>